<evidence type="ECO:0000256" key="8">
    <source>
        <dbReference type="ARBA" id="ARBA00023136"/>
    </source>
</evidence>
<dbReference type="PANTHER" id="PTHR45820">
    <property type="entry name" value="FI23527P1"/>
    <property type="match status" value="1"/>
</dbReference>
<evidence type="ECO:0000256" key="11">
    <source>
        <dbReference type="SAM" id="Phobius"/>
    </source>
</evidence>
<dbReference type="InterPro" id="IPR002524">
    <property type="entry name" value="Cation_efflux"/>
</dbReference>
<keyword evidence="6" id="KW-0862">Zinc</keyword>
<evidence type="ECO:0000256" key="6">
    <source>
        <dbReference type="ARBA" id="ARBA00022833"/>
    </source>
</evidence>
<evidence type="ECO:0000256" key="3">
    <source>
        <dbReference type="ARBA" id="ARBA00022448"/>
    </source>
</evidence>
<evidence type="ECO:0000256" key="1">
    <source>
        <dbReference type="ARBA" id="ARBA00004141"/>
    </source>
</evidence>
<dbReference type="HOGENOM" id="CLU_013430_4_3_1"/>
<dbReference type="EMBL" id="EAAA01001276">
    <property type="status" value="NOT_ANNOTATED_CDS"/>
    <property type="molecule type" value="Genomic_DNA"/>
</dbReference>
<dbReference type="AlphaFoldDB" id="F6Z370"/>
<keyword evidence="4" id="KW-0050">Antiport</keyword>
<keyword evidence="5 11" id="KW-0812">Transmembrane</keyword>
<reference evidence="14" key="2">
    <citation type="journal article" date="2008" name="Genome Biol.">
        <title>Improved genome assembly and evidence-based global gene model set for the chordate Ciona intestinalis: new insight into intron and operon populations.</title>
        <authorList>
            <person name="Satou Y."/>
            <person name="Mineta K."/>
            <person name="Ogasawara M."/>
            <person name="Sasakura Y."/>
            <person name="Shoguchi E."/>
            <person name="Ueno K."/>
            <person name="Yamada L."/>
            <person name="Matsumoto J."/>
            <person name="Wasserscheid J."/>
            <person name="Dewar K."/>
            <person name="Wiley G.B."/>
            <person name="Macmil S.L."/>
            <person name="Roe B.A."/>
            <person name="Zeller R.W."/>
            <person name="Hastings K.E."/>
            <person name="Lemaire P."/>
            <person name="Lindquist E."/>
            <person name="Endo T."/>
            <person name="Hotta K."/>
            <person name="Inaba K."/>
        </authorList>
    </citation>
    <scope>NUCLEOTIDE SEQUENCE [LARGE SCALE GENOMIC DNA]</scope>
    <source>
        <strain evidence="14">wild type</strain>
    </source>
</reference>
<comment type="catalytic activity">
    <reaction evidence="9">
        <text>Zn(2+)(in) + 2 H(+)(out) = Zn(2+)(out) + 2 H(+)(in)</text>
        <dbReference type="Rhea" id="RHEA:72627"/>
        <dbReference type="ChEBI" id="CHEBI:15378"/>
        <dbReference type="ChEBI" id="CHEBI:29105"/>
    </reaction>
</comment>
<comment type="subcellular location">
    <subcellularLocation>
        <location evidence="1">Membrane</location>
        <topology evidence="1">Multi-pass membrane protein</topology>
    </subcellularLocation>
</comment>
<organism evidence="14 15">
    <name type="scientific">Ciona intestinalis</name>
    <name type="common">Transparent sea squirt</name>
    <name type="synonym">Ascidia intestinalis</name>
    <dbReference type="NCBI Taxonomy" id="7719"/>
    <lineage>
        <taxon>Eukaryota</taxon>
        <taxon>Metazoa</taxon>
        <taxon>Chordata</taxon>
        <taxon>Tunicata</taxon>
        <taxon>Ascidiacea</taxon>
        <taxon>Phlebobranchia</taxon>
        <taxon>Cionidae</taxon>
        <taxon>Ciona</taxon>
    </lineage>
</organism>
<dbReference type="InterPro" id="IPR058533">
    <property type="entry name" value="Cation_efflux_TM"/>
</dbReference>
<evidence type="ECO:0000256" key="2">
    <source>
        <dbReference type="ARBA" id="ARBA00008873"/>
    </source>
</evidence>
<dbReference type="GO" id="GO:0006882">
    <property type="term" value="P:intracellular zinc ion homeostasis"/>
    <property type="evidence" value="ECO:0000318"/>
    <property type="project" value="GO_Central"/>
</dbReference>
<dbReference type="STRING" id="7719.ENSCINP00000008169"/>
<dbReference type="InterPro" id="IPR027470">
    <property type="entry name" value="Cation_efflux_CTD"/>
</dbReference>
<dbReference type="Gene3D" id="1.20.1510.10">
    <property type="entry name" value="Cation efflux protein transmembrane domain"/>
    <property type="match status" value="1"/>
</dbReference>
<keyword evidence="8 11" id="KW-0472">Membrane</keyword>
<dbReference type="SUPFAM" id="SSF161111">
    <property type="entry name" value="Cation efflux protein transmembrane domain-like"/>
    <property type="match status" value="1"/>
</dbReference>
<reference evidence="14" key="3">
    <citation type="submission" date="2025-08" db="UniProtKB">
        <authorList>
            <consortium name="Ensembl"/>
        </authorList>
    </citation>
    <scope>IDENTIFICATION</scope>
</reference>
<keyword evidence="3" id="KW-0813">Transport</keyword>
<feature type="domain" description="Cation efflux protein transmembrane" evidence="12">
    <location>
        <begin position="43"/>
        <end position="239"/>
    </location>
</feature>
<evidence type="ECO:0000259" key="12">
    <source>
        <dbReference type="Pfam" id="PF01545"/>
    </source>
</evidence>
<feature type="transmembrane region" description="Helical" evidence="11">
    <location>
        <begin position="141"/>
        <end position="159"/>
    </location>
</feature>
<dbReference type="GO" id="GO:0071577">
    <property type="term" value="P:zinc ion transmembrane transport"/>
    <property type="evidence" value="ECO:0000318"/>
    <property type="project" value="GO_Central"/>
</dbReference>
<dbReference type="InterPro" id="IPR036837">
    <property type="entry name" value="Cation_efflux_CTD_sf"/>
</dbReference>
<dbReference type="InterPro" id="IPR027469">
    <property type="entry name" value="Cation_efflux_TMD_sf"/>
</dbReference>
<dbReference type="Pfam" id="PF16916">
    <property type="entry name" value="ZT_dimer"/>
    <property type="match status" value="1"/>
</dbReference>
<dbReference type="Ensembl" id="ENSCINT00000008169.3">
    <property type="protein sequence ID" value="ENSCINP00000008169.3"/>
    <property type="gene ID" value="ENSCING00000003950.3"/>
</dbReference>
<name>F6Z370_CIOIN</name>
<evidence type="ECO:0000256" key="7">
    <source>
        <dbReference type="ARBA" id="ARBA00022989"/>
    </source>
</evidence>
<dbReference type="GO" id="GO:0015297">
    <property type="term" value="F:antiporter activity"/>
    <property type="evidence" value="ECO:0007669"/>
    <property type="project" value="UniProtKB-KW"/>
</dbReference>
<feature type="domain" description="Cation efflux protein cytoplasmic" evidence="13">
    <location>
        <begin position="296"/>
        <end position="368"/>
    </location>
</feature>
<accession>F6Z370</accession>
<dbReference type="Proteomes" id="UP000008144">
    <property type="component" value="Chromosome 14"/>
</dbReference>
<reference evidence="14" key="4">
    <citation type="submission" date="2025-09" db="UniProtKB">
        <authorList>
            <consortium name="Ensembl"/>
        </authorList>
    </citation>
    <scope>IDENTIFICATION</scope>
</reference>
<feature type="transmembrane region" description="Helical" evidence="11">
    <location>
        <begin position="116"/>
        <end position="135"/>
    </location>
</feature>
<protein>
    <submittedName>
        <fullName evidence="14">Uncharacterized protein</fullName>
    </submittedName>
</protein>
<comment type="similarity">
    <text evidence="2">Belongs to the cation diffusion facilitator (CDF) transporter (TC 2.A.4) family. SLC30A subfamily.</text>
</comment>
<evidence type="ECO:0000256" key="5">
    <source>
        <dbReference type="ARBA" id="ARBA00022692"/>
    </source>
</evidence>
<evidence type="ECO:0000256" key="9">
    <source>
        <dbReference type="ARBA" id="ARBA00048349"/>
    </source>
</evidence>
<dbReference type="GO" id="GO:0016020">
    <property type="term" value="C:membrane"/>
    <property type="evidence" value="ECO:0000318"/>
    <property type="project" value="GO_Central"/>
</dbReference>
<evidence type="ECO:0000313" key="15">
    <source>
        <dbReference type="Proteomes" id="UP000008144"/>
    </source>
</evidence>
<dbReference type="GO" id="GO:0010312">
    <property type="term" value="P:detoxification of zinc ion"/>
    <property type="evidence" value="ECO:0000318"/>
    <property type="project" value="GO_Central"/>
</dbReference>
<feature type="transmembrane region" description="Helical" evidence="11">
    <location>
        <begin position="38"/>
        <end position="58"/>
    </location>
</feature>
<evidence type="ECO:0000259" key="13">
    <source>
        <dbReference type="Pfam" id="PF16916"/>
    </source>
</evidence>
<keyword evidence="15" id="KW-1185">Reference proteome</keyword>
<dbReference type="Pfam" id="PF01545">
    <property type="entry name" value="Cation_efflux"/>
    <property type="match status" value="1"/>
</dbReference>
<dbReference type="GeneTree" id="ENSGT00940000156484"/>
<dbReference type="SUPFAM" id="SSF160240">
    <property type="entry name" value="Cation efflux protein cytoplasmic domain-like"/>
    <property type="match status" value="1"/>
</dbReference>
<reference evidence="15" key="1">
    <citation type="journal article" date="2002" name="Science">
        <title>The draft genome of Ciona intestinalis: insights into chordate and vertebrate origins.</title>
        <authorList>
            <person name="Dehal P."/>
            <person name="Satou Y."/>
            <person name="Campbell R.K."/>
            <person name="Chapman J."/>
            <person name="Degnan B."/>
            <person name="De Tomaso A."/>
            <person name="Davidson B."/>
            <person name="Di Gregorio A."/>
            <person name="Gelpke M."/>
            <person name="Goodstein D.M."/>
            <person name="Harafuji N."/>
            <person name="Hastings K.E."/>
            <person name="Ho I."/>
            <person name="Hotta K."/>
            <person name="Huang W."/>
            <person name="Kawashima T."/>
            <person name="Lemaire P."/>
            <person name="Martinez D."/>
            <person name="Meinertzhagen I.A."/>
            <person name="Necula S."/>
            <person name="Nonaka M."/>
            <person name="Putnam N."/>
            <person name="Rash S."/>
            <person name="Saiga H."/>
            <person name="Satake M."/>
            <person name="Terry A."/>
            <person name="Yamada L."/>
            <person name="Wang H.G."/>
            <person name="Awazu S."/>
            <person name="Azumi K."/>
            <person name="Boore J."/>
            <person name="Branno M."/>
            <person name="Chin-Bow S."/>
            <person name="DeSantis R."/>
            <person name="Doyle S."/>
            <person name="Francino P."/>
            <person name="Keys D.N."/>
            <person name="Haga S."/>
            <person name="Hayashi H."/>
            <person name="Hino K."/>
            <person name="Imai K.S."/>
            <person name="Inaba K."/>
            <person name="Kano S."/>
            <person name="Kobayashi K."/>
            <person name="Kobayashi M."/>
            <person name="Lee B.I."/>
            <person name="Makabe K.W."/>
            <person name="Manohar C."/>
            <person name="Matassi G."/>
            <person name="Medina M."/>
            <person name="Mochizuki Y."/>
            <person name="Mount S."/>
            <person name="Morishita T."/>
            <person name="Miura S."/>
            <person name="Nakayama A."/>
            <person name="Nishizaka S."/>
            <person name="Nomoto H."/>
            <person name="Ohta F."/>
            <person name="Oishi K."/>
            <person name="Rigoutsos I."/>
            <person name="Sano M."/>
            <person name="Sasaki A."/>
            <person name="Sasakura Y."/>
            <person name="Shoguchi E."/>
            <person name="Shin-i T."/>
            <person name="Spagnuolo A."/>
            <person name="Stainier D."/>
            <person name="Suzuki M.M."/>
            <person name="Tassy O."/>
            <person name="Takatori N."/>
            <person name="Tokuoka M."/>
            <person name="Yagi K."/>
            <person name="Yoshizaki F."/>
            <person name="Wada S."/>
            <person name="Zhang C."/>
            <person name="Hyatt P.D."/>
            <person name="Larimer F."/>
            <person name="Detter C."/>
            <person name="Doggett N."/>
            <person name="Glavina T."/>
            <person name="Hawkins T."/>
            <person name="Richardson P."/>
            <person name="Lucas S."/>
            <person name="Kohara Y."/>
            <person name="Levine M."/>
            <person name="Satoh N."/>
            <person name="Rokhsar D.S."/>
        </authorList>
    </citation>
    <scope>NUCLEOTIDE SEQUENCE [LARGE SCALE GENOMIC DNA]</scope>
</reference>
<dbReference type="GO" id="GO:0005385">
    <property type="term" value="F:zinc ion transmembrane transporter activity"/>
    <property type="evidence" value="ECO:0000318"/>
    <property type="project" value="GO_Central"/>
</dbReference>
<proteinExistence type="inferred from homology"/>
<feature type="region of interest" description="Disordered" evidence="10">
    <location>
        <begin position="166"/>
        <end position="200"/>
    </location>
</feature>
<keyword evidence="7 11" id="KW-1133">Transmembrane helix</keyword>
<feature type="transmembrane region" description="Helical" evidence="11">
    <location>
        <begin position="211"/>
        <end position="235"/>
    </location>
</feature>
<evidence type="ECO:0000256" key="10">
    <source>
        <dbReference type="SAM" id="MobiDB-lite"/>
    </source>
</evidence>
<dbReference type="OMA" id="CLFHQHG"/>
<sequence length="372" mass="41312">MDLANSEERLKEQESLMDSAQENHGFCGKIVRTKTSRLSSMLGLIVVYFLAEVVVGHLTSSLTLIADSFHMLSDALSLIVALIAVRMSKRDAQQSITPWPSKQAYFNTFGWVRFEVVGALINATFLLALCISIMMEAIEKFYDPGGLLINVIGLVLFGGHAHAGHDHGHGHNHGHDHSHGHEHENGNHHTHSHHAETTNSSAEEHMNMKAVFLHVLGDALGSVIVMISATIIYLVPYEEKIMVATGNATAANVVTNVNQWIMYIDPAMSVFLVLIMITTTYPLFKQSSLVLLQTVPKHIKLQNMKENIQTIEGVQEIHDFHIWQLTGEKLVATVHVQCSDAETYLEIAKEIKQRLHDAGIHSTTVQPEFHTS</sequence>
<feature type="compositionally biased region" description="Basic and acidic residues" evidence="10">
    <location>
        <begin position="166"/>
        <end position="187"/>
    </location>
</feature>
<feature type="transmembrane region" description="Helical" evidence="11">
    <location>
        <begin position="260"/>
        <end position="284"/>
    </location>
</feature>
<evidence type="ECO:0000313" key="14">
    <source>
        <dbReference type="Ensembl" id="ENSCINP00000008169.3"/>
    </source>
</evidence>
<evidence type="ECO:0000256" key="4">
    <source>
        <dbReference type="ARBA" id="ARBA00022449"/>
    </source>
</evidence>
<dbReference type="InParanoid" id="F6Z370"/>
<dbReference type="PANTHER" id="PTHR45820:SF4">
    <property type="entry name" value="ZINC TRANSPORTER 63C, ISOFORM F"/>
    <property type="match status" value="1"/>
</dbReference>
<dbReference type="FunCoup" id="F6Z370">
    <property type="interactions" value="83"/>
</dbReference>
<dbReference type="NCBIfam" id="TIGR01297">
    <property type="entry name" value="CDF"/>
    <property type="match status" value="1"/>
</dbReference>